<evidence type="ECO:0000313" key="2">
    <source>
        <dbReference type="Proteomes" id="UP000001203"/>
    </source>
</evidence>
<accession>B1X2F1</accession>
<reference evidence="1 2" key="1">
    <citation type="journal article" date="2008" name="Proc. Natl. Acad. Sci. U.S.A.">
        <title>The genome of Cyanothece 51142, a unicellular diazotrophic cyanobacterium important in the marine nitrogen cycle.</title>
        <authorList>
            <person name="Welsh E.A."/>
            <person name="Liberton M."/>
            <person name="Stoeckel J."/>
            <person name="Loh T."/>
            <person name="Elvitigala T."/>
            <person name="Wang C."/>
            <person name="Wollam A."/>
            <person name="Fulton R.S."/>
            <person name="Clifton S.W."/>
            <person name="Jacobs J.M."/>
            <person name="Aurora R."/>
            <person name="Ghosh B.K."/>
            <person name="Sherman L.A."/>
            <person name="Smith R.D."/>
            <person name="Wilson R.K."/>
            <person name="Pakrasi H.B."/>
        </authorList>
    </citation>
    <scope>NUCLEOTIDE SEQUENCE [LARGE SCALE GENOMIC DNA]</scope>
    <source>
        <strain evidence="2">ATCC 51142 / BH68</strain>
    </source>
</reference>
<gene>
    <name evidence="1" type="ordered locus">cce_4966</name>
</gene>
<dbReference type="KEGG" id="cyt:cce_4966"/>
<dbReference type="HOGENOM" id="CLU_179401_1_0_3"/>
<organism evidence="1 2">
    <name type="scientific">Crocosphaera subtropica (strain ATCC 51142 / BH68)</name>
    <name type="common">Cyanothece sp. (strain ATCC 51142)</name>
    <dbReference type="NCBI Taxonomy" id="43989"/>
    <lineage>
        <taxon>Bacteria</taxon>
        <taxon>Bacillati</taxon>
        <taxon>Cyanobacteriota</taxon>
        <taxon>Cyanophyceae</taxon>
        <taxon>Oscillatoriophycideae</taxon>
        <taxon>Chroococcales</taxon>
        <taxon>Aphanothecaceae</taxon>
        <taxon>Crocosphaera</taxon>
        <taxon>Crocosphaera subtropica</taxon>
    </lineage>
</organism>
<dbReference type="InterPro" id="IPR022148">
    <property type="entry name" value="CopG_antitoxin"/>
</dbReference>
<evidence type="ECO:0000313" key="1">
    <source>
        <dbReference type="EMBL" id="ACB54312.1"/>
    </source>
</evidence>
<dbReference type="OrthoDB" id="495955at2"/>
<dbReference type="EMBL" id="CP000807">
    <property type="protein sequence ID" value="ACB54312.1"/>
    <property type="molecule type" value="Genomic_DNA"/>
</dbReference>
<dbReference type="CDD" id="cd21631">
    <property type="entry name" value="RHH_CopG_NikR-like"/>
    <property type="match status" value="1"/>
</dbReference>
<dbReference type="RefSeq" id="WP_009546274.1">
    <property type="nucleotide sequence ID" value="NC_010547.1"/>
</dbReference>
<dbReference type="Pfam" id="PF12441">
    <property type="entry name" value="CopG_antitoxin"/>
    <property type="match status" value="1"/>
</dbReference>
<proteinExistence type="predicted"/>
<protein>
    <submittedName>
        <fullName evidence="1">Uncharacterized protein</fullName>
    </submittedName>
</protein>
<sequence length="87" mass="9898">MSKSLPKMTNDQDVEKLLAEDLTEYLTPENFQKNFTPTTFEFAPKDATISLRLSKDLLEAVKKASGERGIGYQKFIRESIEKAIQDV</sequence>
<dbReference type="eggNOG" id="COG5304">
    <property type="taxonomic scope" value="Bacteria"/>
</dbReference>
<dbReference type="STRING" id="43989.cce_4966"/>
<name>B1X2F1_CROS5</name>
<keyword evidence="2" id="KW-1185">Reference proteome</keyword>
<dbReference type="AlphaFoldDB" id="B1X2F1"/>
<dbReference type="Proteomes" id="UP000001203">
    <property type="component" value="Chromosome linear"/>
</dbReference>